<dbReference type="SUPFAM" id="SSF51366">
    <property type="entry name" value="Ribulose-phoshate binding barrel"/>
    <property type="match status" value="1"/>
</dbReference>
<evidence type="ECO:0000256" key="8">
    <source>
        <dbReference type="ARBA" id="ARBA00022723"/>
    </source>
</evidence>
<comment type="pathway">
    <text evidence="10">Carbohydrate degradation.</text>
</comment>
<evidence type="ECO:0000256" key="7">
    <source>
        <dbReference type="ARBA" id="ARBA00013188"/>
    </source>
</evidence>
<feature type="binding site" evidence="10 13">
    <location>
        <position position="176"/>
    </location>
    <ligand>
        <name>a divalent metal cation</name>
        <dbReference type="ChEBI" id="CHEBI:60240"/>
    </ligand>
</feature>
<keyword evidence="13" id="KW-0170">Cobalt</keyword>
<keyword evidence="8 10" id="KW-0479">Metal-binding</keyword>
<dbReference type="OrthoDB" id="1645589at2"/>
<comment type="cofactor">
    <cofactor evidence="3">
        <name>Co(2+)</name>
        <dbReference type="ChEBI" id="CHEBI:48828"/>
    </cofactor>
</comment>
<dbReference type="CDD" id="cd00429">
    <property type="entry name" value="RPE"/>
    <property type="match status" value="1"/>
</dbReference>
<dbReference type="PROSITE" id="PS01085">
    <property type="entry name" value="RIBUL_P_3_EPIMER_1"/>
    <property type="match status" value="1"/>
</dbReference>
<comment type="caution">
    <text evidence="10">Lacks conserved residue(s) required for the propagation of feature annotation.</text>
</comment>
<evidence type="ECO:0000313" key="15">
    <source>
        <dbReference type="EMBL" id="SNB61255.1"/>
    </source>
</evidence>
<dbReference type="GO" id="GO:0046872">
    <property type="term" value="F:metal ion binding"/>
    <property type="evidence" value="ECO:0007669"/>
    <property type="project" value="UniProtKB-UniRule"/>
</dbReference>
<evidence type="ECO:0000256" key="10">
    <source>
        <dbReference type="HAMAP-Rule" id="MF_02227"/>
    </source>
</evidence>
<accession>A0A212QP95</accession>
<dbReference type="GO" id="GO:0006098">
    <property type="term" value="P:pentose-phosphate shunt"/>
    <property type="evidence" value="ECO:0007669"/>
    <property type="project" value="UniProtKB-UniRule"/>
</dbReference>
<keyword evidence="13" id="KW-0464">Manganese</keyword>
<feature type="binding site" evidence="10 13">
    <location>
        <position position="67"/>
    </location>
    <ligand>
        <name>a divalent metal cation</name>
        <dbReference type="ChEBI" id="CHEBI:60240"/>
    </ligand>
</feature>
<comment type="similarity">
    <text evidence="6 10 11">Belongs to the ribulose-phosphate 3-epimerase family.</text>
</comment>
<keyword evidence="10 11" id="KW-0119">Carbohydrate metabolism</keyword>
<feature type="active site" description="Proton donor" evidence="10 12">
    <location>
        <position position="176"/>
    </location>
</feature>
<feature type="binding site" evidence="10">
    <location>
        <begin position="176"/>
        <end position="178"/>
    </location>
    <ligand>
        <name>substrate</name>
    </ligand>
</feature>
<dbReference type="InterPro" id="IPR026019">
    <property type="entry name" value="Ribul_P_3_epim"/>
</dbReference>
<dbReference type="GO" id="GO:0004750">
    <property type="term" value="F:D-ribulose-phosphate 3-epimerase activity"/>
    <property type="evidence" value="ECO:0007669"/>
    <property type="project" value="UniProtKB-UniRule"/>
</dbReference>
<dbReference type="PANTHER" id="PTHR11749">
    <property type="entry name" value="RIBULOSE-5-PHOSPHATE-3-EPIMERASE"/>
    <property type="match status" value="1"/>
</dbReference>
<evidence type="ECO:0000256" key="11">
    <source>
        <dbReference type="PIRNR" id="PIRNR001461"/>
    </source>
</evidence>
<feature type="active site" description="Proton acceptor" evidence="10 12">
    <location>
        <position position="36"/>
    </location>
</feature>
<dbReference type="AlphaFoldDB" id="A0A212QP95"/>
<dbReference type="Gene3D" id="3.20.20.70">
    <property type="entry name" value="Aldolase class I"/>
    <property type="match status" value="1"/>
</dbReference>
<feature type="binding site" evidence="10 14">
    <location>
        <begin position="143"/>
        <end position="146"/>
    </location>
    <ligand>
        <name>substrate</name>
    </ligand>
</feature>
<comment type="cofactor">
    <cofactor evidence="5">
        <name>Fe(2+)</name>
        <dbReference type="ChEBI" id="CHEBI:29033"/>
    </cofactor>
</comment>
<feature type="binding site" evidence="10 14">
    <location>
        <position position="67"/>
    </location>
    <ligand>
        <name>substrate</name>
    </ligand>
</feature>
<comment type="cofactor">
    <cofactor evidence="4">
        <name>Zn(2+)</name>
        <dbReference type="ChEBI" id="CHEBI:29105"/>
    </cofactor>
</comment>
<feature type="binding site" evidence="10 14">
    <location>
        <position position="9"/>
    </location>
    <ligand>
        <name>substrate</name>
    </ligand>
</feature>
<dbReference type="HAMAP" id="MF_02227">
    <property type="entry name" value="RPE"/>
    <property type="match status" value="1"/>
</dbReference>
<evidence type="ECO:0000256" key="2">
    <source>
        <dbReference type="ARBA" id="ARBA00001936"/>
    </source>
</evidence>
<evidence type="ECO:0000256" key="4">
    <source>
        <dbReference type="ARBA" id="ARBA00001947"/>
    </source>
</evidence>
<reference evidence="16" key="1">
    <citation type="submission" date="2017-06" db="EMBL/GenBank/DDBJ databases">
        <authorList>
            <person name="Varghese N."/>
            <person name="Submissions S."/>
        </authorList>
    </citation>
    <scope>NUCLEOTIDE SEQUENCE [LARGE SCALE GENOMIC DNA]</scope>
    <source>
        <strain evidence="16">JAD2</strain>
    </source>
</reference>
<comment type="catalytic activity">
    <reaction evidence="1 10 11">
        <text>D-ribulose 5-phosphate = D-xylulose 5-phosphate</text>
        <dbReference type="Rhea" id="RHEA:13677"/>
        <dbReference type="ChEBI" id="CHEBI:57737"/>
        <dbReference type="ChEBI" id="CHEBI:58121"/>
        <dbReference type="EC" id="5.1.3.1"/>
    </reaction>
</comment>
<evidence type="ECO:0000256" key="12">
    <source>
        <dbReference type="PIRSR" id="PIRSR001461-1"/>
    </source>
</evidence>
<gene>
    <name evidence="10" type="primary">rpe</name>
    <name evidence="15" type="ORF">SAMN02746019_00027040</name>
</gene>
<protein>
    <recommendedName>
        <fullName evidence="7 10">Ribulose-phosphate 3-epimerase</fullName>
        <ecNumber evidence="7 10">5.1.3.1</ecNumber>
    </recommendedName>
</protein>
<feature type="binding site" evidence="14">
    <location>
        <position position="178"/>
    </location>
    <ligand>
        <name>substrate</name>
    </ligand>
</feature>
<dbReference type="InParanoid" id="A0A212QP95"/>
<dbReference type="Proteomes" id="UP000197025">
    <property type="component" value="Unassembled WGS sequence"/>
</dbReference>
<dbReference type="InterPro" id="IPR000056">
    <property type="entry name" value="Ribul_P_3_epim-like"/>
</dbReference>
<dbReference type="FunCoup" id="A0A212QP95">
    <property type="interactions" value="480"/>
</dbReference>
<evidence type="ECO:0000256" key="1">
    <source>
        <dbReference type="ARBA" id="ARBA00001782"/>
    </source>
</evidence>
<dbReference type="GO" id="GO:0019323">
    <property type="term" value="P:pentose catabolic process"/>
    <property type="evidence" value="ECO:0007669"/>
    <property type="project" value="UniProtKB-UniRule"/>
</dbReference>
<dbReference type="FunFam" id="3.20.20.70:FF:000004">
    <property type="entry name" value="Ribulose-phosphate 3-epimerase"/>
    <property type="match status" value="1"/>
</dbReference>
<comment type="function">
    <text evidence="10">Catalyzes the reversible epimerization of D-ribulose 5-phosphate to D-xylulose 5-phosphate.</text>
</comment>
<keyword evidence="13" id="KW-0862">Zinc</keyword>
<keyword evidence="9 10" id="KW-0413">Isomerase</keyword>
<dbReference type="RefSeq" id="WP_088570505.1">
    <property type="nucleotide sequence ID" value="NZ_FYEK01000012.1"/>
</dbReference>
<evidence type="ECO:0000256" key="13">
    <source>
        <dbReference type="PIRSR" id="PIRSR001461-2"/>
    </source>
</evidence>
<evidence type="ECO:0000256" key="5">
    <source>
        <dbReference type="ARBA" id="ARBA00001954"/>
    </source>
</evidence>
<evidence type="ECO:0000256" key="3">
    <source>
        <dbReference type="ARBA" id="ARBA00001941"/>
    </source>
</evidence>
<comment type="cofactor">
    <cofactor evidence="2">
        <name>Mn(2+)</name>
        <dbReference type="ChEBI" id="CHEBI:29035"/>
    </cofactor>
</comment>
<dbReference type="InterPro" id="IPR013785">
    <property type="entry name" value="Aldolase_TIM"/>
</dbReference>
<evidence type="ECO:0000256" key="14">
    <source>
        <dbReference type="PIRSR" id="PIRSR001461-3"/>
    </source>
</evidence>
<feature type="binding site" evidence="10 13">
    <location>
        <position position="36"/>
    </location>
    <ligand>
        <name>a divalent metal cation</name>
        <dbReference type="ChEBI" id="CHEBI:60240"/>
    </ligand>
</feature>
<dbReference type="GO" id="GO:0005737">
    <property type="term" value="C:cytoplasm"/>
    <property type="evidence" value="ECO:0007669"/>
    <property type="project" value="UniProtKB-ARBA"/>
</dbReference>
<evidence type="ECO:0000256" key="6">
    <source>
        <dbReference type="ARBA" id="ARBA00009541"/>
    </source>
</evidence>
<dbReference type="EMBL" id="FYEK01000012">
    <property type="protein sequence ID" value="SNB61255.1"/>
    <property type="molecule type" value="Genomic_DNA"/>
</dbReference>
<comment type="cofactor">
    <cofactor evidence="10 13">
        <name>a divalent metal cation</name>
        <dbReference type="ChEBI" id="CHEBI:60240"/>
    </cofactor>
    <text evidence="10 13">Binds 1 divalent metal cation per subunit.</text>
</comment>
<organism evidence="15 16">
    <name type="scientific">Thermoflexus hugenholtzii JAD2</name>
    <dbReference type="NCBI Taxonomy" id="877466"/>
    <lineage>
        <taxon>Bacteria</taxon>
        <taxon>Bacillati</taxon>
        <taxon>Chloroflexota</taxon>
        <taxon>Thermoflexia</taxon>
        <taxon>Thermoflexales</taxon>
        <taxon>Thermoflexaceae</taxon>
        <taxon>Thermoflexus</taxon>
    </lineage>
</organism>
<dbReference type="PIRSF" id="PIRSF001461">
    <property type="entry name" value="RPE"/>
    <property type="match status" value="1"/>
</dbReference>
<evidence type="ECO:0000256" key="9">
    <source>
        <dbReference type="ARBA" id="ARBA00023235"/>
    </source>
</evidence>
<dbReference type="InterPro" id="IPR011060">
    <property type="entry name" value="RibuloseP-bd_barrel"/>
</dbReference>
<dbReference type="NCBIfam" id="NF004076">
    <property type="entry name" value="PRK05581.1-4"/>
    <property type="match status" value="1"/>
</dbReference>
<keyword evidence="16" id="KW-1185">Reference proteome</keyword>
<dbReference type="Pfam" id="PF00834">
    <property type="entry name" value="Ribul_P_3_epim"/>
    <property type="match status" value="1"/>
</dbReference>
<name>A0A212QP95_9CHLR</name>
<proteinExistence type="inferred from homology"/>
<evidence type="ECO:0000313" key="16">
    <source>
        <dbReference type="Proteomes" id="UP000197025"/>
    </source>
</evidence>
<dbReference type="PROSITE" id="PS01086">
    <property type="entry name" value="RIBUL_P_3_EPIMER_2"/>
    <property type="match status" value="1"/>
</dbReference>
<dbReference type="EC" id="5.1.3.1" evidence="7 10"/>
<feature type="binding site" evidence="10 13">
    <location>
        <position position="34"/>
    </location>
    <ligand>
        <name>a divalent metal cation</name>
        <dbReference type="ChEBI" id="CHEBI:60240"/>
    </ligand>
</feature>
<dbReference type="NCBIfam" id="TIGR01163">
    <property type="entry name" value="rpe"/>
    <property type="match status" value="1"/>
</dbReference>
<sequence>MREVKIAPSILSADLRCLAREVEAVARAGADWIHVDVMDGHFVPNLTFGMPIVAALRRITSLPLDVHLMIEAPERYLEAFARAGADRLIVHVEACPHLHRVIQGIRGLGLRAGVALNPATPLSVLEEILPDVDQVLIMTVNPGFGGQAFIERMREKVRRARRMIDALDRPIELEVDGGVGPENASDLVEAGATVLVAGASIFEAPDGAEAALRRLRQAVENARIPRFP</sequence>